<dbReference type="Proteomes" id="UP000325672">
    <property type="component" value="Unassembled WGS sequence"/>
</dbReference>
<keyword evidence="2" id="KW-1185">Reference proteome</keyword>
<dbReference type="EMBL" id="ML743650">
    <property type="protein sequence ID" value="KAE8131745.1"/>
    <property type="molecule type" value="Genomic_DNA"/>
</dbReference>
<evidence type="ECO:0000313" key="2">
    <source>
        <dbReference type="Proteomes" id="UP000325672"/>
    </source>
</evidence>
<gene>
    <name evidence="1" type="ORF">BDV38DRAFT_263520</name>
</gene>
<name>A0A5N6SAY0_ASPPS</name>
<organism evidence="1 2">
    <name type="scientific">Aspergillus pseudotamarii</name>
    <dbReference type="NCBI Taxonomy" id="132259"/>
    <lineage>
        <taxon>Eukaryota</taxon>
        <taxon>Fungi</taxon>
        <taxon>Dikarya</taxon>
        <taxon>Ascomycota</taxon>
        <taxon>Pezizomycotina</taxon>
        <taxon>Eurotiomycetes</taxon>
        <taxon>Eurotiomycetidae</taxon>
        <taxon>Eurotiales</taxon>
        <taxon>Aspergillaceae</taxon>
        <taxon>Aspergillus</taxon>
        <taxon>Aspergillus subgen. Circumdati</taxon>
    </lineage>
</organism>
<dbReference type="RefSeq" id="XP_031907808.1">
    <property type="nucleotide sequence ID" value="XM_032056194.1"/>
</dbReference>
<dbReference type="AlphaFoldDB" id="A0A5N6SAY0"/>
<proteinExistence type="predicted"/>
<protein>
    <submittedName>
        <fullName evidence="1">Uncharacterized protein</fullName>
    </submittedName>
</protein>
<sequence length="54" mass="6754">MGNELDYWFGLRYFLGGCRGVLKVNVMVYKQRKWPKGTKEWEKMWERKNKRKKR</sequence>
<evidence type="ECO:0000313" key="1">
    <source>
        <dbReference type="EMBL" id="KAE8131745.1"/>
    </source>
</evidence>
<reference evidence="1 2" key="1">
    <citation type="submission" date="2019-04" db="EMBL/GenBank/DDBJ databases">
        <title>Friends and foes A comparative genomics study of 23 Aspergillus species from section Flavi.</title>
        <authorList>
            <consortium name="DOE Joint Genome Institute"/>
            <person name="Kjaerbolling I."/>
            <person name="Vesth T."/>
            <person name="Frisvad J.C."/>
            <person name="Nybo J.L."/>
            <person name="Theobald S."/>
            <person name="Kildgaard S."/>
            <person name="Isbrandt T."/>
            <person name="Kuo A."/>
            <person name="Sato A."/>
            <person name="Lyhne E.K."/>
            <person name="Kogle M.E."/>
            <person name="Wiebenga A."/>
            <person name="Kun R.S."/>
            <person name="Lubbers R.J."/>
            <person name="Makela M.R."/>
            <person name="Barry K."/>
            <person name="Chovatia M."/>
            <person name="Clum A."/>
            <person name="Daum C."/>
            <person name="Haridas S."/>
            <person name="He G."/>
            <person name="LaButti K."/>
            <person name="Lipzen A."/>
            <person name="Mondo S."/>
            <person name="Riley R."/>
            <person name="Salamov A."/>
            <person name="Simmons B.A."/>
            <person name="Magnuson J.K."/>
            <person name="Henrissat B."/>
            <person name="Mortensen U.H."/>
            <person name="Larsen T.O."/>
            <person name="Devries R.P."/>
            <person name="Grigoriev I.V."/>
            <person name="Machida M."/>
            <person name="Baker S.E."/>
            <person name="Andersen M.R."/>
        </authorList>
    </citation>
    <scope>NUCLEOTIDE SEQUENCE [LARGE SCALE GENOMIC DNA]</scope>
    <source>
        <strain evidence="1 2">CBS 117625</strain>
    </source>
</reference>
<dbReference type="GeneID" id="43640404"/>
<accession>A0A5N6SAY0</accession>